<dbReference type="RefSeq" id="WP_276091955.1">
    <property type="nucleotide sequence ID" value="NZ_JARJBC010000001.1"/>
</dbReference>
<comment type="cofactor">
    <cofactor evidence="1">
        <name>FAD</name>
        <dbReference type="ChEBI" id="CHEBI:57692"/>
    </cofactor>
</comment>
<evidence type="ECO:0000313" key="5">
    <source>
        <dbReference type="EMBL" id="MDF3288105.1"/>
    </source>
</evidence>
<accession>A0ABT5ZE53</accession>
<organism evidence="5 6">
    <name type="scientific">Streptomyces silvisoli</name>
    <dbReference type="NCBI Taxonomy" id="3034235"/>
    <lineage>
        <taxon>Bacteria</taxon>
        <taxon>Bacillati</taxon>
        <taxon>Actinomycetota</taxon>
        <taxon>Actinomycetes</taxon>
        <taxon>Kitasatosporales</taxon>
        <taxon>Streptomycetaceae</taxon>
        <taxon>Streptomyces</taxon>
    </lineage>
</organism>
<evidence type="ECO:0000259" key="4">
    <source>
        <dbReference type="Pfam" id="PF01494"/>
    </source>
</evidence>
<keyword evidence="6" id="KW-1185">Reference proteome</keyword>
<keyword evidence="2" id="KW-0285">Flavoprotein</keyword>
<gene>
    <name evidence="5" type="ORF">P3G67_02425</name>
</gene>
<reference evidence="5 6" key="1">
    <citation type="submission" date="2023-03" db="EMBL/GenBank/DDBJ databases">
        <title>Draft genome sequence of Streptomyces sp. RB6PN23 isolated from peat swamp forest in Thailand.</title>
        <authorList>
            <person name="Klaysubun C."/>
            <person name="Duangmal K."/>
        </authorList>
    </citation>
    <scope>NUCLEOTIDE SEQUENCE [LARGE SCALE GENOMIC DNA]</scope>
    <source>
        <strain evidence="5 6">RB6PN23</strain>
    </source>
</reference>
<evidence type="ECO:0000313" key="6">
    <source>
        <dbReference type="Proteomes" id="UP001216579"/>
    </source>
</evidence>
<evidence type="ECO:0000256" key="2">
    <source>
        <dbReference type="ARBA" id="ARBA00022630"/>
    </source>
</evidence>
<feature type="domain" description="FAD-binding" evidence="4">
    <location>
        <begin position="4"/>
        <end position="54"/>
    </location>
</feature>
<proteinExistence type="predicted"/>
<dbReference type="InterPro" id="IPR050641">
    <property type="entry name" value="RIFMO-like"/>
</dbReference>
<dbReference type="InterPro" id="IPR002938">
    <property type="entry name" value="FAD-bd"/>
</dbReference>
<dbReference type="GO" id="GO:0004497">
    <property type="term" value="F:monooxygenase activity"/>
    <property type="evidence" value="ECO:0007669"/>
    <property type="project" value="UniProtKB-KW"/>
</dbReference>
<comment type="caution">
    <text evidence="5">The sequence shown here is derived from an EMBL/GenBank/DDBJ whole genome shotgun (WGS) entry which is preliminary data.</text>
</comment>
<dbReference type="Proteomes" id="UP001216579">
    <property type="component" value="Unassembled WGS sequence"/>
</dbReference>
<dbReference type="SUPFAM" id="SSF51905">
    <property type="entry name" value="FAD/NAD(P)-binding domain"/>
    <property type="match status" value="1"/>
</dbReference>
<evidence type="ECO:0000256" key="3">
    <source>
        <dbReference type="ARBA" id="ARBA00022827"/>
    </source>
</evidence>
<dbReference type="PANTHER" id="PTHR43004">
    <property type="entry name" value="TRK SYSTEM POTASSIUM UPTAKE PROTEIN"/>
    <property type="match status" value="1"/>
</dbReference>
<dbReference type="InterPro" id="IPR036188">
    <property type="entry name" value="FAD/NAD-bd_sf"/>
</dbReference>
<dbReference type="Pfam" id="PF01494">
    <property type="entry name" value="FAD_binding_3"/>
    <property type="match status" value="1"/>
</dbReference>
<dbReference type="Gene3D" id="3.50.50.60">
    <property type="entry name" value="FAD/NAD(P)-binding domain"/>
    <property type="match status" value="1"/>
</dbReference>
<keyword evidence="5" id="KW-0503">Monooxygenase</keyword>
<protein>
    <submittedName>
        <fullName evidence="5">FAD-dependent monooxygenase</fullName>
    </submittedName>
</protein>
<dbReference type="EMBL" id="JARJBC010000001">
    <property type="protein sequence ID" value="MDF3288105.1"/>
    <property type="molecule type" value="Genomic_DNA"/>
</dbReference>
<dbReference type="PANTHER" id="PTHR43004:SF19">
    <property type="entry name" value="BINDING MONOOXYGENASE, PUTATIVE (JCVI)-RELATED"/>
    <property type="match status" value="1"/>
</dbReference>
<name>A0ABT5ZE53_9ACTN</name>
<keyword evidence="3" id="KW-0274">FAD</keyword>
<keyword evidence="5" id="KW-0560">Oxidoreductase</keyword>
<evidence type="ECO:0000256" key="1">
    <source>
        <dbReference type="ARBA" id="ARBA00001974"/>
    </source>
</evidence>
<sequence>MPKLPVLIAGGGTVGLTTAVFLGHHGVPSLVVERRTAPSNHPRALGLSPPHVGVLP</sequence>